<dbReference type="Proteomes" id="UP000182332">
    <property type="component" value="Unassembled WGS sequence"/>
</dbReference>
<dbReference type="EMBL" id="FOHW01000001">
    <property type="protein sequence ID" value="SES65878.1"/>
    <property type="molecule type" value="Genomic_DNA"/>
</dbReference>
<dbReference type="Pfam" id="PF11153">
    <property type="entry name" value="DUF2931"/>
    <property type="match status" value="1"/>
</dbReference>
<accession>A0A1H9YAB1</accession>
<dbReference type="InterPro" id="IPR021326">
    <property type="entry name" value="DUF2931"/>
</dbReference>
<evidence type="ECO:0000313" key="1">
    <source>
        <dbReference type="EMBL" id="SES65878.1"/>
    </source>
</evidence>
<protein>
    <recommendedName>
        <fullName evidence="3">DUF2931 family protein</fullName>
    </recommendedName>
</protein>
<dbReference type="RefSeq" id="WP_083398675.1">
    <property type="nucleotide sequence ID" value="NZ_FOHW01000001.1"/>
</dbReference>
<evidence type="ECO:0000313" key="2">
    <source>
        <dbReference type="Proteomes" id="UP000182332"/>
    </source>
</evidence>
<dbReference type="OrthoDB" id="6993804at2"/>
<sequence>MTQPFKASVPTGQRVETHAVWAQAEEVWVETVDVIDERGLAFFCVHGGVASYTGQPEGWGNGAGKSKPINNVDLPERIFLRWQSLVEPQAYKLSIQIPQWVRDQMIKPEQAFCLWTRKKEEDYRAAITLGMAPGGIVKVWLGGSCLGFKEVGRYQAEVGPLGPNQDGKGLFYRAPNPAAQAWIDRHGIPYGSW</sequence>
<proteinExistence type="predicted"/>
<reference evidence="1 2" key="1">
    <citation type="submission" date="2016-10" db="EMBL/GenBank/DDBJ databases">
        <authorList>
            <person name="de Groot N.N."/>
        </authorList>
    </citation>
    <scope>NUCLEOTIDE SEQUENCE [LARGE SCALE GENOMIC DNA]</scope>
    <source>
        <strain evidence="1 2">DSM 11363</strain>
    </source>
</reference>
<evidence type="ECO:0008006" key="3">
    <source>
        <dbReference type="Google" id="ProtNLM"/>
    </source>
</evidence>
<name>A0A1H9YAB1_9PSED</name>
<dbReference type="AlphaFoldDB" id="A0A1H9YAB1"/>
<organism evidence="1 2">
    <name type="scientific">Pseudomonas graminis</name>
    <dbReference type="NCBI Taxonomy" id="158627"/>
    <lineage>
        <taxon>Bacteria</taxon>
        <taxon>Pseudomonadati</taxon>
        <taxon>Pseudomonadota</taxon>
        <taxon>Gammaproteobacteria</taxon>
        <taxon>Pseudomonadales</taxon>
        <taxon>Pseudomonadaceae</taxon>
        <taxon>Pseudomonas</taxon>
    </lineage>
</organism>
<gene>
    <name evidence="1" type="ORF">SAMN05216197_101143</name>
</gene>